<gene>
    <name evidence="1" type="ORF">VNO77_33807</name>
</gene>
<dbReference type="EMBL" id="JAYMYQ010000008">
    <property type="protein sequence ID" value="KAK7315269.1"/>
    <property type="molecule type" value="Genomic_DNA"/>
</dbReference>
<comment type="caution">
    <text evidence="1">The sequence shown here is derived from an EMBL/GenBank/DDBJ whole genome shotgun (WGS) entry which is preliminary data.</text>
</comment>
<organism evidence="1 2">
    <name type="scientific">Canavalia gladiata</name>
    <name type="common">Sword bean</name>
    <name type="synonym">Dolichos gladiatus</name>
    <dbReference type="NCBI Taxonomy" id="3824"/>
    <lineage>
        <taxon>Eukaryota</taxon>
        <taxon>Viridiplantae</taxon>
        <taxon>Streptophyta</taxon>
        <taxon>Embryophyta</taxon>
        <taxon>Tracheophyta</taxon>
        <taxon>Spermatophyta</taxon>
        <taxon>Magnoliopsida</taxon>
        <taxon>eudicotyledons</taxon>
        <taxon>Gunneridae</taxon>
        <taxon>Pentapetalae</taxon>
        <taxon>rosids</taxon>
        <taxon>fabids</taxon>
        <taxon>Fabales</taxon>
        <taxon>Fabaceae</taxon>
        <taxon>Papilionoideae</taxon>
        <taxon>50 kb inversion clade</taxon>
        <taxon>NPAAA clade</taxon>
        <taxon>indigoferoid/millettioid clade</taxon>
        <taxon>Phaseoleae</taxon>
        <taxon>Canavalia</taxon>
    </lineage>
</organism>
<name>A0AAN9KE14_CANGL</name>
<accession>A0AAN9KE14</accession>
<dbReference type="Proteomes" id="UP001367508">
    <property type="component" value="Unassembled WGS sequence"/>
</dbReference>
<sequence>MGEEGFIFSGEVLDIAERPAASERWTRNHKVSQLALEQVIFFAHHGTVLRRKRNQTPKALCICKSPHVSRSQRIFKDLVEALASLEVIKSGRAHVKINPVLGNITKKPMYIRFHVNFADSTTASMYNCSVSPVTSPCS</sequence>
<evidence type="ECO:0000313" key="1">
    <source>
        <dbReference type="EMBL" id="KAK7315269.1"/>
    </source>
</evidence>
<keyword evidence="2" id="KW-1185">Reference proteome</keyword>
<dbReference type="AlphaFoldDB" id="A0AAN9KE14"/>
<evidence type="ECO:0000313" key="2">
    <source>
        <dbReference type="Proteomes" id="UP001367508"/>
    </source>
</evidence>
<protein>
    <submittedName>
        <fullName evidence="1">Uncharacterized protein</fullName>
    </submittedName>
</protein>
<proteinExistence type="predicted"/>
<reference evidence="1 2" key="1">
    <citation type="submission" date="2024-01" db="EMBL/GenBank/DDBJ databases">
        <title>The genomes of 5 underutilized Papilionoideae crops provide insights into root nodulation and disease resistanc.</title>
        <authorList>
            <person name="Jiang F."/>
        </authorList>
    </citation>
    <scope>NUCLEOTIDE SEQUENCE [LARGE SCALE GENOMIC DNA]</scope>
    <source>
        <strain evidence="1">LVBAO_FW01</strain>
        <tissue evidence="1">Leaves</tissue>
    </source>
</reference>